<organism evidence="1 2">
    <name type="scientific">Cohnella silvisoli</name>
    <dbReference type="NCBI Taxonomy" id="2873699"/>
    <lineage>
        <taxon>Bacteria</taxon>
        <taxon>Bacillati</taxon>
        <taxon>Bacillota</taxon>
        <taxon>Bacilli</taxon>
        <taxon>Bacillales</taxon>
        <taxon>Paenibacillaceae</taxon>
        <taxon>Cohnella</taxon>
    </lineage>
</organism>
<evidence type="ECO:0000313" key="2">
    <source>
        <dbReference type="Proteomes" id="UP001493487"/>
    </source>
</evidence>
<dbReference type="EMBL" id="JASKHM010000019">
    <property type="protein sequence ID" value="MEQ4486220.1"/>
    <property type="molecule type" value="Genomic_DNA"/>
</dbReference>
<reference evidence="1 2" key="1">
    <citation type="journal article" date="2023" name="Genome Announc.">
        <title>Pan-Genome Analyses of the Genus Cohnella and Proposal of the Novel Species Cohnella silvisoli sp. nov., Isolated from Forest Soil.</title>
        <authorList>
            <person name="Wang C."/>
            <person name="Mao L."/>
            <person name="Bao G."/>
            <person name="Zhu H."/>
        </authorList>
    </citation>
    <scope>NUCLEOTIDE SEQUENCE [LARGE SCALE GENOMIC DNA]</scope>
    <source>
        <strain evidence="1 2">NL03-T5-1</strain>
    </source>
</reference>
<gene>
    <name evidence="1" type="ORF">QJS35_27945</name>
</gene>
<dbReference type="RefSeq" id="WP_232189137.1">
    <property type="nucleotide sequence ID" value="NZ_JAIOAP010000018.1"/>
</dbReference>
<dbReference type="Proteomes" id="UP001493487">
    <property type="component" value="Unassembled WGS sequence"/>
</dbReference>
<evidence type="ECO:0000313" key="1">
    <source>
        <dbReference type="EMBL" id="MEQ4486220.1"/>
    </source>
</evidence>
<name>A0ABV1L1R4_9BACL</name>
<comment type="caution">
    <text evidence="1">The sequence shown here is derived from an EMBL/GenBank/DDBJ whole genome shotgun (WGS) entry which is preliminary data.</text>
</comment>
<accession>A0ABV1L1R4</accession>
<keyword evidence="2" id="KW-1185">Reference proteome</keyword>
<proteinExistence type="predicted"/>
<sequence length="391" mass="44228">MSNSLEKLSIWATNPPKDCPLELSSSFGGLGFTGKHVTYTDADTWYPSWADDDHMYSPWTDGYIEGQYCFSFDNHLDLGNVAETGHAKIMGNDPMNLTIENLGKSIAPPSPYKGRYPCGSLVYNHIWYYGTYCLGPSNQVLFEGEYYNWPWLGPFVGFRVSTDFGLTWTESPHTPENPLFGENGLQGQAIKIGAPHFVDFGKNMENSPDGYAYMVAHGAMENDANPRYANLSWITGDQIYLIRVQPAIENMNDASKYEFFAGHDKDGNPIWTKDFKQIRPIIDWNNRCGCVTVTYNAPLKKYFMCVTDGWPTTKTMDSYILEADSLTGPWRMVSFMEKFGVQAYFLNFPSKFISEDGQSMWLCYSGNFTTDQEINPPGGKYAMSLQEVKLL</sequence>
<protein>
    <submittedName>
        <fullName evidence="1">DUF4185 domain-containing protein</fullName>
    </submittedName>
</protein>